<name>A0AAV3ZBM9_9GAST</name>
<evidence type="ECO:0000313" key="1">
    <source>
        <dbReference type="EMBL" id="GFN91886.1"/>
    </source>
</evidence>
<comment type="caution">
    <text evidence="1">The sequence shown here is derived from an EMBL/GenBank/DDBJ whole genome shotgun (WGS) entry which is preliminary data.</text>
</comment>
<protein>
    <submittedName>
        <fullName evidence="1">Uncharacterized protein</fullName>
    </submittedName>
</protein>
<accession>A0AAV3ZBM9</accession>
<keyword evidence="2" id="KW-1185">Reference proteome</keyword>
<sequence length="158" mass="17314">MLGENGTVGDNMIGMRDKCTNIAHAKTLHMNGLIAAERSLRIISLPFMFGDGEITMDNLTLKGGGEMSGISLSHEFKTMIAFPDSSNSSSAPQRAIPISTVWNVQIDSFLRLRDVGKSGFERLHTASPETGSSNNNWLVTRKVYFYVIIQSCNGFLPL</sequence>
<dbReference type="AlphaFoldDB" id="A0AAV3ZBM9"/>
<gene>
    <name evidence="1" type="ORF">PoB_001839200</name>
</gene>
<dbReference type="EMBL" id="BLXT01002187">
    <property type="protein sequence ID" value="GFN91886.1"/>
    <property type="molecule type" value="Genomic_DNA"/>
</dbReference>
<proteinExistence type="predicted"/>
<reference evidence="1 2" key="1">
    <citation type="journal article" date="2021" name="Elife">
        <title>Chloroplast acquisition without the gene transfer in kleptoplastic sea slugs, Plakobranchus ocellatus.</title>
        <authorList>
            <person name="Maeda T."/>
            <person name="Takahashi S."/>
            <person name="Yoshida T."/>
            <person name="Shimamura S."/>
            <person name="Takaki Y."/>
            <person name="Nagai Y."/>
            <person name="Toyoda A."/>
            <person name="Suzuki Y."/>
            <person name="Arimoto A."/>
            <person name="Ishii H."/>
            <person name="Satoh N."/>
            <person name="Nishiyama T."/>
            <person name="Hasebe M."/>
            <person name="Maruyama T."/>
            <person name="Minagawa J."/>
            <person name="Obokata J."/>
            <person name="Shigenobu S."/>
        </authorList>
    </citation>
    <scope>NUCLEOTIDE SEQUENCE [LARGE SCALE GENOMIC DNA]</scope>
</reference>
<organism evidence="1 2">
    <name type="scientific">Plakobranchus ocellatus</name>
    <dbReference type="NCBI Taxonomy" id="259542"/>
    <lineage>
        <taxon>Eukaryota</taxon>
        <taxon>Metazoa</taxon>
        <taxon>Spiralia</taxon>
        <taxon>Lophotrochozoa</taxon>
        <taxon>Mollusca</taxon>
        <taxon>Gastropoda</taxon>
        <taxon>Heterobranchia</taxon>
        <taxon>Euthyneura</taxon>
        <taxon>Panpulmonata</taxon>
        <taxon>Sacoglossa</taxon>
        <taxon>Placobranchoidea</taxon>
        <taxon>Plakobranchidae</taxon>
        <taxon>Plakobranchus</taxon>
    </lineage>
</organism>
<dbReference type="Proteomes" id="UP000735302">
    <property type="component" value="Unassembled WGS sequence"/>
</dbReference>
<evidence type="ECO:0000313" key="2">
    <source>
        <dbReference type="Proteomes" id="UP000735302"/>
    </source>
</evidence>